<dbReference type="GO" id="GO:0008270">
    <property type="term" value="F:zinc ion binding"/>
    <property type="evidence" value="ECO:0007669"/>
    <property type="project" value="UniProtKB-KW"/>
</dbReference>
<evidence type="ECO:0000259" key="5">
    <source>
        <dbReference type="PROSITE" id="PS50808"/>
    </source>
</evidence>
<dbReference type="EnsemblPlants" id="AET5Gv21122100.6">
    <property type="protein sequence ID" value="AET5Gv21122100.6"/>
    <property type="gene ID" value="AET5Gv21122100"/>
</dbReference>
<dbReference type="STRING" id="200361.A0A453MBK9"/>
<reference evidence="6" key="3">
    <citation type="journal article" date="2017" name="Nature">
        <title>Genome sequence of the progenitor of the wheat D genome Aegilops tauschii.</title>
        <authorList>
            <person name="Luo M.C."/>
            <person name="Gu Y.Q."/>
            <person name="Puiu D."/>
            <person name="Wang H."/>
            <person name="Twardziok S.O."/>
            <person name="Deal K.R."/>
            <person name="Huo N."/>
            <person name="Zhu T."/>
            <person name="Wang L."/>
            <person name="Wang Y."/>
            <person name="McGuire P.E."/>
            <person name="Liu S."/>
            <person name="Long H."/>
            <person name="Ramasamy R.K."/>
            <person name="Rodriguez J.C."/>
            <person name="Van S.L."/>
            <person name="Yuan L."/>
            <person name="Wang Z."/>
            <person name="Xia Z."/>
            <person name="Xiao L."/>
            <person name="Anderson O.D."/>
            <person name="Ouyang S."/>
            <person name="Liang Y."/>
            <person name="Zimin A.V."/>
            <person name="Pertea G."/>
            <person name="Qi P."/>
            <person name="Bennetzen J.L."/>
            <person name="Dai X."/>
            <person name="Dawson M.W."/>
            <person name="Muller H.G."/>
            <person name="Kugler K."/>
            <person name="Rivarola-Duarte L."/>
            <person name="Spannagl M."/>
            <person name="Mayer K.F.X."/>
            <person name="Lu F.H."/>
            <person name="Bevan M.W."/>
            <person name="Leroy P."/>
            <person name="Li P."/>
            <person name="You F.M."/>
            <person name="Sun Q."/>
            <person name="Liu Z."/>
            <person name="Lyons E."/>
            <person name="Wicker T."/>
            <person name="Salzberg S.L."/>
            <person name="Devos K.M."/>
            <person name="Dvorak J."/>
        </authorList>
    </citation>
    <scope>NUCLEOTIDE SEQUENCE [LARGE SCALE GENOMIC DNA]</scope>
    <source>
        <strain evidence="6">cv. AL8/78</strain>
    </source>
</reference>
<proteinExistence type="predicted"/>
<reference evidence="7" key="2">
    <citation type="journal article" date="2017" name="Nat. Plants">
        <title>The Aegilops tauschii genome reveals multiple impacts of transposons.</title>
        <authorList>
            <person name="Zhao G."/>
            <person name="Zou C."/>
            <person name="Li K."/>
            <person name="Wang K."/>
            <person name="Li T."/>
            <person name="Gao L."/>
            <person name="Zhang X."/>
            <person name="Wang H."/>
            <person name="Yang Z."/>
            <person name="Liu X."/>
            <person name="Jiang W."/>
            <person name="Mao L."/>
            <person name="Kong X."/>
            <person name="Jiao Y."/>
            <person name="Jia J."/>
        </authorList>
    </citation>
    <scope>NUCLEOTIDE SEQUENCE [LARGE SCALE GENOMIC DNA]</scope>
    <source>
        <strain evidence="7">cv. AL8/78</strain>
    </source>
</reference>
<feature type="domain" description="BED-type" evidence="5">
    <location>
        <begin position="690"/>
        <end position="744"/>
    </location>
</feature>
<reference evidence="6" key="5">
    <citation type="journal article" date="2021" name="G3 (Bethesda)">
        <title>Aegilops tauschii genome assembly Aet v5.0 features greater sequence contiguity and improved annotation.</title>
        <authorList>
            <person name="Wang L."/>
            <person name="Zhu T."/>
            <person name="Rodriguez J.C."/>
            <person name="Deal K.R."/>
            <person name="Dubcovsky J."/>
            <person name="McGuire P.E."/>
            <person name="Lux T."/>
            <person name="Spannagl M."/>
            <person name="Mayer K.F.X."/>
            <person name="Baldrich P."/>
            <person name="Meyers B.C."/>
            <person name="Huo N."/>
            <person name="Gu Y.Q."/>
            <person name="Zhou H."/>
            <person name="Devos K.M."/>
            <person name="Bennetzen J.L."/>
            <person name="Unver T."/>
            <person name="Budak H."/>
            <person name="Gulick P.J."/>
            <person name="Galiba G."/>
            <person name="Kalapos B."/>
            <person name="Nelson D.R."/>
            <person name="Li P."/>
            <person name="You F.M."/>
            <person name="Luo M.C."/>
            <person name="Dvorak J."/>
        </authorList>
    </citation>
    <scope>NUCLEOTIDE SEQUENCE [LARGE SCALE GENOMIC DNA]</scope>
    <source>
        <strain evidence="6">cv. AL8/78</strain>
    </source>
</reference>
<dbReference type="PROSITE" id="PS50808">
    <property type="entry name" value="ZF_BED"/>
    <property type="match status" value="1"/>
</dbReference>
<dbReference type="Pfam" id="PF22922">
    <property type="entry name" value="GAF_NLP"/>
    <property type="match status" value="1"/>
</dbReference>
<reference evidence="6" key="4">
    <citation type="submission" date="2019-03" db="UniProtKB">
        <authorList>
            <consortium name="EnsemblPlants"/>
        </authorList>
    </citation>
    <scope>IDENTIFICATION</scope>
</reference>
<dbReference type="PANTHER" id="PTHR32002">
    <property type="entry name" value="PROTEIN NLP8"/>
    <property type="match status" value="1"/>
</dbReference>
<dbReference type="InterPro" id="IPR055081">
    <property type="entry name" value="NLP1-9_GAF"/>
</dbReference>
<keyword evidence="3" id="KW-0862">Zinc</keyword>
<dbReference type="Proteomes" id="UP000015105">
    <property type="component" value="Chromosome 5D"/>
</dbReference>
<dbReference type="PANTHER" id="PTHR32002:SF79">
    <property type="entry name" value="OS09G0549450 PROTEIN"/>
    <property type="match status" value="1"/>
</dbReference>
<evidence type="ECO:0000256" key="3">
    <source>
        <dbReference type="ARBA" id="ARBA00022833"/>
    </source>
</evidence>
<keyword evidence="2 4" id="KW-0863">Zinc-finger</keyword>
<evidence type="ECO:0000256" key="4">
    <source>
        <dbReference type="PROSITE-ProRule" id="PRU00027"/>
    </source>
</evidence>
<keyword evidence="1" id="KW-0479">Metal-binding</keyword>
<evidence type="ECO:0000256" key="1">
    <source>
        <dbReference type="ARBA" id="ARBA00022723"/>
    </source>
</evidence>
<evidence type="ECO:0000313" key="7">
    <source>
        <dbReference type="Proteomes" id="UP000015105"/>
    </source>
</evidence>
<dbReference type="AlphaFoldDB" id="A0A453MBK9"/>
<dbReference type="InterPro" id="IPR045012">
    <property type="entry name" value="NLP"/>
</dbReference>
<dbReference type="Gramene" id="AET5Gv21122100.6">
    <property type="protein sequence ID" value="AET5Gv21122100.6"/>
    <property type="gene ID" value="AET5Gv21122100"/>
</dbReference>
<evidence type="ECO:0000313" key="6">
    <source>
        <dbReference type="EnsemblPlants" id="AET5Gv21122100.6"/>
    </source>
</evidence>
<sequence length="752" mass="81931">RLSLTHSPQLSSGARILSAGIVLGWRPFSWKEATNTSNCEEGGFQVQPGTSVRFTASPESPDIDWDGLDLVPLPGDISWPEVGIDASSLFASSSIFLSDGTTTTAATNTFLSPPNTCSSQPGTRVAVAHTMASEGAMVDLDELLSGDDPWLQVATIASSSTSFFDSPSTFPSDATTNRGTLSFSPGAAVDSDHVLEQPLFLSPATTPAWLHFATDASSCSPSSFASPSTFLLDATTDSSVPASRNTCLIQTSIPVPRTTLSQCVADDLDLPEQLLPDDKPWFGVAPNTSRSPNFFATPSIFPSDAKSTMVTVRERLTQALAYIEEMQRDKHVLLQVWVPTMSYGQLVLTTRGMPFTLNKSSERLVQFRDVSTRYQLSADVASKGSPVGLPGRVFIGKLPEWSPDVRYFTSYEYPMVAHAQYLDVHGTMGLPVFEKGNPSCLGVIELIMTRQKLNFTSEINNICSALQAVNLRSSEVSSIPRAKFSSASYKDALPEILEVLRAACVTHNLPLAQTWATCAQQWKRGSRHSDENYQHCISTIDAACYVNDPQMQNFHDSCSDHHLLLKQGVAGKAFTTNQPCFLPDIGSSAKPDYPLCHHAKIFNLKGAVAIRLRCTRTGTADFVLEFFLPTDCEALEEQKAVLDTLSGTMQNVCQTLRTVTDKELEDDAMKPNSFGGLQMNKKANKRKPMAPRSTVWKSFTKVMVGDTVKAKCNYCGENYCCESKNGTSSLISHLKRCKLNPNKSSVGVCIYV</sequence>
<organism evidence="6 7">
    <name type="scientific">Aegilops tauschii subsp. strangulata</name>
    <name type="common">Goatgrass</name>
    <dbReference type="NCBI Taxonomy" id="200361"/>
    <lineage>
        <taxon>Eukaryota</taxon>
        <taxon>Viridiplantae</taxon>
        <taxon>Streptophyta</taxon>
        <taxon>Embryophyta</taxon>
        <taxon>Tracheophyta</taxon>
        <taxon>Spermatophyta</taxon>
        <taxon>Magnoliopsida</taxon>
        <taxon>Liliopsida</taxon>
        <taxon>Poales</taxon>
        <taxon>Poaceae</taxon>
        <taxon>BOP clade</taxon>
        <taxon>Pooideae</taxon>
        <taxon>Triticodae</taxon>
        <taxon>Triticeae</taxon>
        <taxon>Triticinae</taxon>
        <taxon>Aegilops</taxon>
    </lineage>
</organism>
<keyword evidence="7" id="KW-1185">Reference proteome</keyword>
<accession>A0A453MBK9</accession>
<name>A0A453MBK9_AEGTS</name>
<dbReference type="SMART" id="SM00614">
    <property type="entry name" value="ZnF_BED"/>
    <property type="match status" value="1"/>
</dbReference>
<dbReference type="GO" id="GO:0003700">
    <property type="term" value="F:DNA-binding transcription factor activity"/>
    <property type="evidence" value="ECO:0007669"/>
    <property type="project" value="InterPro"/>
</dbReference>
<dbReference type="GO" id="GO:0003677">
    <property type="term" value="F:DNA binding"/>
    <property type="evidence" value="ECO:0007669"/>
    <property type="project" value="InterPro"/>
</dbReference>
<dbReference type="Pfam" id="PF02892">
    <property type="entry name" value="zf-BED"/>
    <property type="match status" value="1"/>
</dbReference>
<protein>
    <recommendedName>
        <fullName evidence="5">BED-type domain-containing protein</fullName>
    </recommendedName>
</protein>
<evidence type="ECO:0000256" key="2">
    <source>
        <dbReference type="ARBA" id="ARBA00022771"/>
    </source>
</evidence>
<reference evidence="7" key="1">
    <citation type="journal article" date="2014" name="Science">
        <title>Ancient hybridizations among the ancestral genomes of bread wheat.</title>
        <authorList>
            <consortium name="International Wheat Genome Sequencing Consortium,"/>
            <person name="Marcussen T."/>
            <person name="Sandve S.R."/>
            <person name="Heier L."/>
            <person name="Spannagl M."/>
            <person name="Pfeifer M."/>
            <person name="Jakobsen K.S."/>
            <person name="Wulff B.B."/>
            <person name="Steuernagel B."/>
            <person name="Mayer K.F."/>
            <person name="Olsen O.A."/>
        </authorList>
    </citation>
    <scope>NUCLEOTIDE SEQUENCE [LARGE SCALE GENOMIC DNA]</scope>
    <source>
        <strain evidence="7">cv. AL8/78</strain>
    </source>
</reference>
<dbReference type="InterPro" id="IPR003656">
    <property type="entry name" value="Znf_BED"/>
</dbReference>